<feature type="compositionally biased region" description="Polar residues" evidence="1">
    <location>
        <begin position="187"/>
        <end position="203"/>
    </location>
</feature>
<dbReference type="AlphaFoldDB" id="A0A9J6D4R9"/>
<feature type="compositionally biased region" description="Polar residues" evidence="1">
    <location>
        <begin position="55"/>
        <end position="72"/>
    </location>
</feature>
<comment type="caution">
    <text evidence="2">The sequence shown here is derived from an EMBL/GenBank/DDBJ whole genome shotgun (WGS) entry which is preliminary data.</text>
</comment>
<feature type="region of interest" description="Disordered" evidence="1">
    <location>
        <begin position="154"/>
        <end position="226"/>
    </location>
</feature>
<keyword evidence="3" id="KW-1185">Reference proteome</keyword>
<evidence type="ECO:0000313" key="2">
    <source>
        <dbReference type="EMBL" id="KAH8008847.1"/>
    </source>
</evidence>
<protein>
    <submittedName>
        <fullName evidence="2">Uncharacterized protein</fullName>
    </submittedName>
</protein>
<dbReference type="EMBL" id="JABSTU010000011">
    <property type="protein sequence ID" value="KAH8008847.1"/>
    <property type="molecule type" value="Genomic_DNA"/>
</dbReference>
<feature type="compositionally biased region" description="Polar residues" evidence="1">
    <location>
        <begin position="157"/>
        <end position="167"/>
    </location>
</feature>
<evidence type="ECO:0000313" key="3">
    <source>
        <dbReference type="Proteomes" id="UP000821866"/>
    </source>
</evidence>
<dbReference type="Proteomes" id="UP000821866">
    <property type="component" value="Chromosome 9"/>
</dbReference>
<gene>
    <name evidence="2" type="ORF">HPB51_005894</name>
</gene>
<feature type="region of interest" description="Disordered" evidence="1">
    <location>
        <begin position="1"/>
        <end position="142"/>
    </location>
</feature>
<proteinExistence type="predicted"/>
<name>A0A9J6D4R9_RHIMP</name>
<feature type="compositionally biased region" description="Low complexity" evidence="1">
    <location>
        <begin position="21"/>
        <end position="30"/>
    </location>
</feature>
<organism evidence="2 3">
    <name type="scientific">Rhipicephalus microplus</name>
    <name type="common">Cattle tick</name>
    <name type="synonym">Boophilus microplus</name>
    <dbReference type="NCBI Taxonomy" id="6941"/>
    <lineage>
        <taxon>Eukaryota</taxon>
        <taxon>Metazoa</taxon>
        <taxon>Ecdysozoa</taxon>
        <taxon>Arthropoda</taxon>
        <taxon>Chelicerata</taxon>
        <taxon>Arachnida</taxon>
        <taxon>Acari</taxon>
        <taxon>Parasitiformes</taxon>
        <taxon>Ixodida</taxon>
        <taxon>Ixodoidea</taxon>
        <taxon>Ixodidae</taxon>
        <taxon>Rhipicephalinae</taxon>
        <taxon>Rhipicephalus</taxon>
        <taxon>Boophilus</taxon>
    </lineage>
</organism>
<accession>A0A9J6D4R9</accession>
<reference evidence="2" key="1">
    <citation type="journal article" date="2020" name="Cell">
        <title>Large-Scale Comparative Analyses of Tick Genomes Elucidate Their Genetic Diversity and Vector Capacities.</title>
        <authorList>
            <consortium name="Tick Genome and Microbiome Consortium (TIGMIC)"/>
            <person name="Jia N."/>
            <person name="Wang J."/>
            <person name="Shi W."/>
            <person name="Du L."/>
            <person name="Sun Y."/>
            <person name="Zhan W."/>
            <person name="Jiang J.F."/>
            <person name="Wang Q."/>
            <person name="Zhang B."/>
            <person name="Ji P."/>
            <person name="Bell-Sakyi L."/>
            <person name="Cui X.M."/>
            <person name="Yuan T.T."/>
            <person name="Jiang B.G."/>
            <person name="Yang W.F."/>
            <person name="Lam T.T."/>
            <person name="Chang Q.C."/>
            <person name="Ding S.J."/>
            <person name="Wang X.J."/>
            <person name="Zhu J.G."/>
            <person name="Ruan X.D."/>
            <person name="Zhao L."/>
            <person name="Wei J.T."/>
            <person name="Ye R.Z."/>
            <person name="Que T.C."/>
            <person name="Du C.H."/>
            <person name="Zhou Y.H."/>
            <person name="Cheng J.X."/>
            <person name="Dai P.F."/>
            <person name="Guo W.B."/>
            <person name="Han X.H."/>
            <person name="Huang E.J."/>
            <person name="Li L.F."/>
            <person name="Wei W."/>
            <person name="Gao Y.C."/>
            <person name="Liu J.Z."/>
            <person name="Shao H.Z."/>
            <person name="Wang X."/>
            <person name="Wang C.C."/>
            <person name="Yang T.C."/>
            <person name="Huo Q.B."/>
            <person name="Li W."/>
            <person name="Chen H.Y."/>
            <person name="Chen S.E."/>
            <person name="Zhou L.G."/>
            <person name="Ni X.B."/>
            <person name="Tian J.H."/>
            <person name="Sheng Y."/>
            <person name="Liu T."/>
            <person name="Pan Y.S."/>
            <person name="Xia L.Y."/>
            <person name="Li J."/>
            <person name="Zhao F."/>
            <person name="Cao W.C."/>
        </authorList>
    </citation>
    <scope>NUCLEOTIDE SEQUENCE</scope>
    <source>
        <strain evidence="2">Rmic-2018</strain>
    </source>
</reference>
<sequence>MAGWSSSSTRRRSFSSAVRIASPSPASSCSNRSFGLASPSPIRISGIASGRAHTKSPSATSAPVGSASSKTARLTVHSAGAQSPKPGDLTRQCQPSATRRPSCAASSSDRVVRRASPATRRRQSSAAGPVSQPPSLGSVPELSEAAGVQQFKELAPQATTAKSTAKSVNKAFPETRKARLLAPRMSVPSSTDPETAAPLSTTGAARVSPMKTLRFEKNVMPSSGAS</sequence>
<reference evidence="2" key="2">
    <citation type="submission" date="2021-09" db="EMBL/GenBank/DDBJ databases">
        <authorList>
            <person name="Jia N."/>
            <person name="Wang J."/>
            <person name="Shi W."/>
            <person name="Du L."/>
            <person name="Sun Y."/>
            <person name="Zhan W."/>
            <person name="Jiang J."/>
            <person name="Wang Q."/>
            <person name="Zhang B."/>
            <person name="Ji P."/>
            <person name="Sakyi L.B."/>
            <person name="Cui X."/>
            <person name="Yuan T."/>
            <person name="Jiang B."/>
            <person name="Yang W."/>
            <person name="Lam T.T.-Y."/>
            <person name="Chang Q."/>
            <person name="Ding S."/>
            <person name="Wang X."/>
            <person name="Zhu J."/>
            <person name="Ruan X."/>
            <person name="Zhao L."/>
            <person name="Wei J."/>
            <person name="Que T."/>
            <person name="Du C."/>
            <person name="Cheng J."/>
            <person name="Dai P."/>
            <person name="Han X."/>
            <person name="Huang E."/>
            <person name="Gao Y."/>
            <person name="Liu J."/>
            <person name="Shao H."/>
            <person name="Ye R."/>
            <person name="Li L."/>
            <person name="Wei W."/>
            <person name="Wang X."/>
            <person name="Wang C."/>
            <person name="Huo Q."/>
            <person name="Li W."/>
            <person name="Guo W."/>
            <person name="Chen H."/>
            <person name="Chen S."/>
            <person name="Zhou L."/>
            <person name="Zhou L."/>
            <person name="Ni X."/>
            <person name="Tian J."/>
            <person name="Zhou Y."/>
            <person name="Sheng Y."/>
            <person name="Liu T."/>
            <person name="Pan Y."/>
            <person name="Xia L."/>
            <person name="Li J."/>
            <person name="Zhao F."/>
            <person name="Cao W."/>
        </authorList>
    </citation>
    <scope>NUCLEOTIDE SEQUENCE</scope>
    <source>
        <strain evidence="2">Rmic-2018</strain>
        <tissue evidence="2">Larvae</tissue>
    </source>
</reference>
<evidence type="ECO:0000256" key="1">
    <source>
        <dbReference type="SAM" id="MobiDB-lite"/>
    </source>
</evidence>